<sequence length="362" mass="39687">ESRDDSKKQRNLAESSLAPSQNDGVQSSLSNEGAKKTKTGAVEVSVRPIGGSNEGKEGFSGSTTNKSLTNLSDKHREKENANAGKDIFIEAEATYATESHQPENLKKVTDFVSREGMLDKYEFDKADDANENDSNKENDNSITPTQSVEKQTPRGGKSSRISENKGRGVRRQDGDEGKEKLGESTSSMNKKLVGDANVEKYTTENKGEEKAAVVGIPVVSTTQGNNSKVALPESADHKKDKVTAKKINKIKEREDRAEKLGLRKNPAFDNKKKESSKSLKPVNAGMKGMKKSPKKSSSLTKTKTQNTKKNAGTRPKGNSAKGGMNKQEKRKKKKHRKPIQRVKGKSRFAYEDSPWKYGGPLD</sequence>
<feature type="compositionally biased region" description="Low complexity" evidence="1">
    <location>
        <begin position="295"/>
        <end position="309"/>
    </location>
</feature>
<feature type="region of interest" description="Disordered" evidence="1">
    <location>
        <begin position="122"/>
        <end position="362"/>
    </location>
</feature>
<feature type="compositionally biased region" description="Basic and acidic residues" evidence="1">
    <location>
        <begin position="122"/>
        <end position="139"/>
    </location>
</feature>
<keyword evidence="3" id="KW-1185">Reference proteome</keyword>
<organism evidence="2 3">
    <name type="scientific">Strongylus vulgaris</name>
    <name type="common">Blood worm</name>
    <dbReference type="NCBI Taxonomy" id="40348"/>
    <lineage>
        <taxon>Eukaryota</taxon>
        <taxon>Metazoa</taxon>
        <taxon>Ecdysozoa</taxon>
        <taxon>Nematoda</taxon>
        <taxon>Chromadorea</taxon>
        <taxon>Rhabditida</taxon>
        <taxon>Rhabditina</taxon>
        <taxon>Rhabditomorpha</taxon>
        <taxon>Strongyloidea</taxon>
        <taxon>Strongylidae</taxon>
        <taxon>Strongylus</taxon>
    </lineage>
</organism>
<dbReference type="Proteomes" id="UP000270094">
    <property type="component" value="Unassembled WGS sequence"/>
</dbReference>
<proteinExistence type="predicted"/>
<dbReference type="EMBL" id="UYYB01026873">
    <property type="protein sequence ID" value="VDM72720.1"/>
    <property type="molecule type" value="Genomic_DNA"/>
</dbReference>
<dbReference type="AlphaFoldDB" id="A0A3P7IIA7"/>
<name>A0A3P7IIA7_STRVU</name>
<feature type="compositionally biased region" description="Basic and acidic residues" evidence="1">
    <location>
        <begin position="197"/>
        <end position="211"/>
    </location>
</feature>
<feature type="compositionally biased region" description="Polar residues" evidence="1">
    <location>
        <begin position="219"/>
        <end position="228"/>
    </location>
</feature>
<protein>
    <submittedName>
        <fullName evidence="2">Uncharacterized protein</fullName>
    </submittedName>
</protein>
<feature type="compositionally biased region" description="Basic residues" evidence="1">
    <location>
        <begin position="328"/>
        <end position="346"/>
    </location>
</feature>
<feature type="region of interest" description="Disordered" evidence="1">
    <location>
        <begin position="1"/>
        <end position="85"/>
    </location>
</feature>
<feature type="non-terminal residue" evidence="2">
    <location>
        <position position="1"/>
    </location>
</feature>
<evidence type="ECO:0000313" key="2">
    <source>
        <dbReference type="EMBL" id="VDM72720.1"/>
    </source>
</evidence>
<feature type="compositionally biased region" description="Polar residues" evidence="1">
    <location>
        <begin position="60"/>
        <end position="71"/>
    </location>
</feature>
<gene>
    <name evidence="2" type="ORF">SVUK_LOCUS7718</name>
</gene>
<feature type="compositionally biased region" description="Polar residues" evidence="1">
    <location>
        <begin position="12"/>
        <end position="31"/>
    </location>
</feature>
<accession>A0A3P7IIA7</accession>
<evidence type="ECO:0000313" key="3">
    <source>
        <dbReference type="Proteomes" id="UP000270094"/>
    </source>
</evidence>
<feature type="compositionally biased region" description="Basic and acidic residues" evidence="1">
    <location>
        <begin position="234"/>
        <end position="261"/>
    </location>
</feature>
<evidence type="ECO:0000256" key="1">
    <source>
        <dbReference type="SAM" id="MobiDB-lite"/>
    </source>
</evidence>
<feature type="compositionally biased region" description="Basic and acidic residues" evidence="1">
    <location>
        <begin position="160"/>
        <end position="182"/>
    </location>
</feature>
<reference evidence="2 3" key="1">
    <citation type="submission" date="2018-11" db="EMBL/GenBank/DDBJ databases">
        <authorList>
            <consortium name="Pathogen Informatics"/>
        </authorList>
    </citation>
    <scope>NUCLEOTIDE SEQUENCE [LARGE SCALE GENOMIC DNA]</scope>
</reference>